<accession>A0A518GGF3</accession>
<organism evidence="3 4">
    <name type="scientific">Aureliella helgolandensis</name>
    <dbReference type="NCBI Taxonomy" id="2527968"/>
    <lineage>
        <taxon>Bacteria</taxon>
        <taxon>Pseudomonadati</taxon>
        <taxon>Planctomycetota</taxon>
        <taxon>Planctomycetia</taxon>
        <taxon>Pirellulales</taxon>
        <taxon>Pirellulaceae</taxon>
        <taxon>Aureliella</taxon>
    </lineage>
</organism>
<feature type="compositionally biased region" description="Low complexity" evidence="2">
    <location>
        <begin position="366"/>
        <end position="375"/>
    </location>
</feature>
<dbReference type="Pfam" id="PF13517">
    <property type="entry name" value="FG-GAP_3"/>
    <property type="match status" value="1"/>
</dbReference>
<dbReference type="PANTHER" id="PTHR46580:SF4">
    <property type="entry name" value="ATP_GTP-BINDING PROTEIN"/>
    <property type="match status" value="1"/>
</dbReference>
<evidence type="ECO:0000256" key="2">
    <source>
        <dbReference type="SAM" id="MobiDB-lite"/>
    </source>
</evidence>
<proteinExistence type="predicted"/>
<evidence type="ECO:0000256" key="1">
    <source>
        <dbReference type="ARBA" id="ARBA00022729"/>
    </source>
</evidence>
<reference evidence="3 4" key="1">
    <citation type="submission" date="2019-02" db="EMBL/GenBank/DDBJ databases">
        <title>Deep-cultivation of Planctomycetes and their phenomic and genomic characterization uncovers novel biology.</title>
        <authorList>
            <person name="Wiegand S."/>
            <person name="Jogler M."/>
            <person name="Boedeker C."/>
            <person name="Pinto D."/>
            <person name="Vollmers J."/>
            <person name="Rivas-Marin E."/>
            <person name="Kohn T."/>
            <person name="Peeters S.H."/>
            <person name="Heuer A."/>
            <person name="Rast P."/>
            <person name="Oberbeckmann S."/>
            <person name="Bunk B."/>
            <person name="Jeske O."/>
            <person name="Meyerdierks A."/>
            <person name="Storesund J.E."/>
            <person name="Kallscheuer N."/>
            <person name="Luecker S."/>
            <person name="Lage O.M."/>
            <person name="Pohl T."/>
            <person name="Merkel B.J."/>
            <person name="Hornburger P."/>
            <person name="Mueller R.-W."/>
            <person name="Bruemmer F."/>
            <person name="Labrenz M."/>
            <person name="Spormann A.M."/>
            <person name="Op den Camp H."/>
            <person name="Overmann J."/>
            <person name="Amann R."/>
            <person name="Jetten M.S.M."/>
            <person name="Mascher T."/>
            <person name="Medema M.H."/>
            <person name="Devos D.P."/>
            <person name="Kaster A.-K."/>
            <person name="Ovreas L."/>
            <person name="Rohde M."/>
            <person name="Galperin M.Y."/>
            <person name="Jogler C."/>
        </authorList>
    </citation>
    <scope>NUCLEOTIDE SEQUENCE [LARGE SCALE GENOMIC DNA]</scope>
    <source>
        <strain evidence="3 4">Q31a</strain>
    </source>
</reference>
<keyword evidence="4" id="KW-1185">Reference proteome</keyword>
<keyword evidence="1" id="KW-0732">Signal</keyword>
<dbReference type="InterPro" id="IPR028994">
    <property type="entry name" value="Integrin_alpha_N"/>
</dbReference>
<name>A0A518GGF3_9BACT</name>
<dbReference type="SUPFAM" id="SSF69318">
    <property type="entry name" value="Integrin alpha N-terminal domain"/>
    <property type="match status" value="1"/>
</dbReference>
<gene>
    <name evidence="3" type="ORF">Q31a_60750</name>
</gene>
<dbReference type="OrthoDB" id="221211at2"/>
<evidence type="ECO:0008006" key="5">
    <source>
        <dbReference type="Google" id="ProtNLM"/>
    </source>
</evidence>
<dbReference type="EMBL" id="CP036298">
    <property type="protein sequence ID" value="QDV27682.1"/>
    <property type="molecule type" value="Genomic_DNA"/>
</dbReference>
<dbReference type="InterPro" id="IPR013517">
    <property type="entry name" value="FG-GAP"/>
</dbReference>
<dbReference type="RefSeq" id="WP_145085439.1">
    <property type="nucleotide sequence ID" value="NZ_CP036298.1"/>
</dbReference>
<dbReference type="AlphaFoldDB" id="A0A518GGF3"/>
<evidence type="ECO:0000313" key="4">
    <source>
        <dbReference type="Proteomes" id="UP000318017"/>
    </source>
</evidence>
<evidence type="ECO:0000313" key="3">
    <source>
        <dbReference type="EMBL" id="QDV27682.1"/>
    </source>
</evidence>
<protein>
    <recommendedName>
        <fullName evidence="5">FG-GAP repeat protein</fullName>
    </recommendedName>
</protein>
<dbReference type="Proteomes" id="UP000318017">
    <property type="component" value="Chromosome"/>
</dbReference>
<feature type="compositionally biased region" description="Polar residues" evidence="2">
    <location>
        <begin position="347"/>
        <end position="357"/>
    </location>
</feature>
<sequence>MSTPRGNLPLVLGIVGILLVAVAIGFVLSSRAPTPIPVPPPQTAQDPNAPPPQTRFTPAQFRVAVEAVAATEEADFERARKHWADLLEIFPDDPDLRINQAVAVLKWIGTIDQALNSNDGKTSPADRERLLQEIDSAYAQASLVTDELAQLEQVDSRVPLIRSAILTSKASRVPYPEDMALHKQAAEILATALKQDPSQPLLATSFDESLNVLAGTAPELESQRADFLYAGWQAMPRNLFLLRRAADALLDAQDPRLQELLQPSLDITRPTWSMLQRQIDSLKPEELVPQAVAAIQAGAWDQTRKLRFWFNLLTATPGFNADNKLVKPDPLALLDTSFLLRLAPEQAPSTENDSSATAAGGSDHSPTLPAYQPQQTTTAAATAAAWYDFDFDLRSDLVVVNDQELEFWHVTVEGLTRAHQLRLTTAASGMLPVDLFEVDAPSRPKLPASVAELMIEHSSAIPAQIAEDAPAVFGGRHDTLQELLLWGQEGVSVITTDGTVAGYRVMEEETGLEPLQEVLHIATADWESDGDLDLLVVTTAGIHMMQNNGNRTFQDISKYSQMPPEQVRVVQTVACDIDRDLDPDFMLVSDGPPAVLENIQHGQFRYRSLESDRWPSLAGSAALAIGDFDHNGSWDFLATSGAESQLTLTRNSGPERMHVIRSERFAGEPPAAAMASSEPSADVAVGDLNNDGHLDLLLASSTGLQARMGIPQAQFAPAVTLTTEPTNSLSLIDRNYEGKLDILAIVNGQPTVWSAPSTAASTNFVDVRLTGINDINGGGRINHYGIGSTLELWGGSTLFMQMVQTPVTHFGLGENSPENLRVIFTNGLTQNVEDVLPNTLVEEKQLLRGSCPYVYGWDGERFQLITDLLWNAPLGLQIARGQTLPDRRWEYLMLPGELVQPRQGKIELRVTEELWEVAYFDHILLTAVDHPAEQRLFTNEKVGPAPLAEPQLFTAEKTVYPLRAFDTRGRDKTSTLQSLDRQYLQPFDIQICQGLCEPHFVELDFGELPTDEHLRLFLNGWMYPTDTSLNIGIGQNPLRNLPEPPSLWVVDQSGQWVCAQPFMGFPGGKPKSIVVDLQGIFPTDDHRLRIAGSQQIYWDEAFVSWDSTPASLRQQTLPLESADLHYRGFSQFLPREPDQPHWFDYQAVSQEPNWPQLDGPFTRYGDVKRILASDDDAMVVMTSGDEIQLTFSAPSTPLPAGWQRDYILHSTGWDKDADINTLHGQGSLPLPFKSQLAYPATLEQAAQAQQVWDKNSATLTRSN</sequence>
<dbReference type="PANTHER" id="PTHR46580">
    <property type="entry name" value="SENSOR KINASE-RELATED"/>
    <property type="match status" value="1"/>
</dbReference>
<feature type="region of interest" description="Disordered" evidence="2">
    <location>
        <begin position="346"/>
        <end position="375"/>
    </location>
</feature>
<dbReference type="KEGG" id="ahel:Q31a_60750"/>